<keyword evidence="3" id="KW-0723">Serine/threonine-protein kinase</keyword>
<dbReference type="PRINTS" id="PR00019">
    <property type="entry name" value="LEURICHRPT"/>
</dbReference>
<keyword evidence="7 18" id="KW-0732">Signal</keyword>
<keyword evidence="6 17" id="KW-0812">Transmembrane</keyword>
<dbReference type="Pfam" id="PF12819">
    <property type="entry name" value="Malectin_like"/>
    <property type="match status" value="1"/>
</dbReference>
<evidence type="ECO:0000256" key="7">
    <source>
        <dbReference type="ARBA" id="ARBA00022729"/>
    </source>
</evidence>
<dbReference type="Proteomes" id="UP001652623">
    <property type="component" value="Chromosome 1"/>
</dbReference>
<evidence type="ECO:0000256" key="10">
    <source>
        <dbReference type="ARBA" id="ARBA00022777"/>
    </source>
</evidence>
<dbReference type="PANTHER" id="PTHR45631">
    <property type="entry name" value="OS07G0107800 PROTEIN-RELATED"/>
    <property type="match status" value="1"/>
</dbReference>
<dbReference type="Gene3D" id="3.80.10.10">
    <property type="entry name" value="Ribonuclease Inhibitor"/>
    <property type="match status" value="1"/>
</dbReference>
<feature type="binding site" evidence="16">
    <location>
        <position position="601"/>
    </location>
    <ligand>
        <name>ATP</name>
        <dbReference type="ChEBI" id="CHEBI:30616"/>
    </ligand>
</feature>
<evidence type="ECO:0000256" key="11">
    <source>
        <dbReference type="ARBA" id="ARBA00022840"/>
    </source>
</evidence>
<evidence type="ECO:0000256" key="3">
    <source>
        <dbReference type="ARBA" id="ARBA00022527"/>
    </source>
</evidence>
<evidence type="ECO:0000256" key="9">
    <source>
        <dbReference type="ARBA" id="ARBA00022741"/>
    </source>
</evidence>
<evidence type="ECO:0000256" key="13">
    <source>
        <dbReference type="ARBA" id="ARBA00023136"/>
    </source>
</evidence>
<dbReference type="GeneID" id="107403623"/>
<dbReference type="PANTHER" id="PTHR45631:SF202">
    <property type="entry name" value="SENESCENCE-INDUCED RECEPTOR-LIKE SERINE_THREONINE-PROTEIN KINASE"/>
    <property type="match status" value="1"/>
</dbReference>
<keyword evidence="20" id="KW-1185">Reference proteome</keyword>
<feature type="transmembrane region" description="Helical" evidence="17">
    <location>
        <begin position="514"/>
        <end position="538"/>
    </location>
</feature>
<evidence type="ECO:0000259" key="19">
    <source>
        <dbReference type="PROSITE" id="PS50011"/>
    </source>
</evidence>
<dbReference type="InterPro" id="IPR001611">
    <property type="entry name" value="Leu-rich_rpt"/>
</dbReference>
<feature type="chain" id="PRO_5047318270" description="non-specific serine/threonine protein kinase" evidence="18">
    <location>
        <begin position="25"/>
        <end position="885"/>
    </location>
</feature>
<comment type="subcellular location">
    <subcellularLocation>
        <location evidence="1">Membrane</location>
        <topology evidence="1">Single-pass membrane protein</topology>
    </subcellularLocation>
</comment>
<evidence type="ECO:0000256" key="6">
    <source>
        <dbReference type="ARBA" id="ARBA00022692"/>
    </source>
</evidence>
<dbReference type="EC" id="2.7.11.1" evidence="2"/>
<dbReference type="Gene3D" id="2.60.120.430">
    <property type="entry name" value="Galactose-binding lectin"/>
    <property type="match status" value="1"/>
</dbReference>
<gene>
    <name evidence="21" type="primary">LOC107403623</name>
</gene>
<keyword evidence="4" id="KW-0433">Leucine-rich repeat</keyword>
<evidence type="ECO:0000256" key="5">
    <source>
        <dbReference type="ARBA" id="ARBA00022679"/>
    </source>
</evidence>
<comment type="catalytic activity">
    <reaction evidence="14">
        <text>L-threonyl-[protein] + ATP = O-phospho-L-threonyl-[protein] + ADP + H(+)</text>
        <dbReference type="Rhea" id="RHEA:46608"/>
        <dbReference type="Rhea" id="RHEA-COMP:11060"/>
        <dbReference type="Rhea" id="RHEA-COMP:11605"/>
        <dbReference type="ChEBI" id="CHEBI:15378"/>
        <dbReference type="ChEBI" id="CHEBI:30013"/>
        <dbReference type="ChEBI" id="CHEBI:30616"/>
        <dbReference type="ChEBI" id="CHEBI:61977"/>
        <dbReference type="ChEBI" id="CHEBI:456216"/>
        <dbReference type="EC" id="2.7.11.1"/>
    </reaction>
</comment>
<evidence type="ECO:0000256" key="17">
    <source>
        <dbReference type="SAM" id="Phobius"/>
    </source>
</evidence>
<keyword evidence="5" id="KW-0808">Transferase</keyword>
<evidence type="ECO:0000256" key="18">
    <source>
        <dbReference type="SAM" id="SignalP"/>
    </source>
</evidence>
<evidence type="ECO:0000256" key="4">
    <source>
        <dbReference type="ARBA" id="ARBA00022614"/>
    </source>
</evidence>
<name>A0ABM3ZY87_ZIZJJ</name>
<organism evidence="20 21">
    <name type="scientific">Ziziphus jujuba</name>
    <name type="common">Chinese jujube</name>
    <name type="synonym">Ziziphus sativa</name>
    <dbReference type="NCBI Taxonomy" id="326968"/>
    <lineage>
        <taxon>Eukaryota</taxon>
        <taxon>Viridiplantae</taxon>
        <taxon>Streptophyta</taxon>
        <taxon>Embryophyta</taxon>
        <taxon>Tracheophyta</taxon>
        <taxon>Spermatophyta</taxon>
        <taxon>Magnoliopsida</taxon>
        <taxon>eudicotyledons</taxon>
        <taxon>Gunneridae</taxon>
        <taxon>Pentapetalae</taxon>
        <taxon>rosids</taxon>
        <taxon>fabids</taxon>
        <taxon>Rosales</taxon>
        <taxon>Rhamnaceae</taxon>
        <taxon>Paliureae</taxon>
        <taxon>Ziziphus</taxon>
    </lineage>
</organism>
<dbReference type="InterPro" id="IPR011009">
    <property type="entry name" value="Kinase-like_dom_sf"/>
</dbReference>
<dbReference type="InterPro" id="IPR000719">
    <property type="entry name" value="Prot_kinase_dom"/>
</dbReference>
<dbReference type="InterPro" id="IPR001245">
    <property type="entry name" value="Ser-Thr/Tyr_kinase_cat_dom"/>
</dbReference>
<evidence type="ECO:0000313" key="20">
    <source>
        <dbReference type="Proteomes" id="UP001652623"/>
    </source>
</evidence>
<dbReference type="Pfam" id="PF13855">
    <property type="entry name" value="LRR_8"/>
    <property type="match status" value="1"/>
</dbReference>
<dbReference type="InterPro" id="IPR024788">
    <property type="entry name" value="Malectin-like_Carb-bd_dom"/>
</dbReference>
<dbReference type="CDD" id="cd14066">
    <property type="entry name" value="STKc_IRAK"/>
    <property type="match status" value="1"/>
</dbReference>
<keyword evidence="9 16" id="KW-0547">Nucleotide-binding</keyword>
<dbReference type="SMART" id="SM00220">
    <property type="entry name" value="S_TKc"/>
    <property type="match status" value="1"/>
</dbReference>
<evidence type="ECO:0000256" key="1">
    <source>
        <dbReference type="ARBA" id="ARBA00004167"/>
    </source>
</evidence>
<dbReference type="PROSITE" id="PS50011">
    <property type="entry name" value="PROTEIN_KINASE_DOM"/>
    <property type="match status" value="1"/>
</dbReference>
<accession>A0ABM3ZY87</accession>
<dbReference type="Gene3D" id="3.30.200.20">
    <property type="entry name" value="Phosphorylase Kinase, domain 1"/>
    <property type="match status" value="1"/>
</dbReference>
<sequence>MEISKHLEYAILPLVIAFLYLVHAQDQSGFISLDCGLPKDSRYLEPSTDIDYISDVPFISSGISKSILPEYKLATQPRHVEYVRSFPQGVRNCYKLNVTRAAKYLIRTTFLYGNYDGQNKLPRFDLYLGPNKWVTVNFSSVNLSIMKEIIHNTSQSHLQICLVNTNSGTPFITALELRPLRNDTYFTSTGSGSLALTHRFDIGSTANQSYRYPSDLFDRIWTPYTQKDWTTITTSLAVYYANVAMDFQPPSIVMSTAAEPLNASAALEFYWEPEGESSQYYVYMHTAELRKLQSNQSRMFDIYLNGNKWLSGEAVVPSYLKSFAVYSTGNIVVSTNYSFSFIRLKNSTLPPILNALEVYKFIEFSQPETHQDDADAIANIKSTYGIGRDWQGDPCFPVAFLWSGLYCNHKDYVTPRITSLNLSSSGLTGEITSYISSLVMLESLDLSNNSLTGSVPDSLSRLKKLSVLNLKGNKLRGSVPAELVQKSMNGFLSLSVEDNENLCASLSCKKKKNILIPIVSSIGALLVLLNAAAIFVVLKRKKQPGIGARSTDQNNTLEPKKRQFTYSEVLKMTNNFERTLGKGGFGTVFHGLIEGTEVAVKMLSSTSVQGYQQFQAEVKLLMRVYHGNLTSLVGYCYEGTNMALIYEYMVNGNLESYLSAGDGSENVLRWEGRLQIALDAAHGLEYLHNGCKPPIVHRDVKTSNILLAENFQAKLADFGLSRVFPSGGGTHVSTAIAGTPGYLDPEYYKTNRLNEKSDVYSFGVVVLEIITSQPAISRSEERTHISQWVSNVVADGDIRSLVEPKLQGDFEVNSVWKAVEIAMTCVSPTSSQRPNMNQVVTELKDCLAIEVARKNHIPLTHWAGADSGEMFYVASSTGSINPLPR</sequence>
<dbReference type="InterPro" id="IPR008271">
    <property type="entry name" value="Ser/Thr_kinase_AS"/>
</dbReference>
<evidence type="ECO:0000313" key="21">
    <source>
        <dbReference type="RefSeq" id="XP_060669442.1"/>
    </source>
</evidence>
<reference evidence="21" key="1">
    <citation type="submission" date="2025-08" db="UniProtKB">
        <authorList>
            <consortium name="RefSeq"/>
        </authorList>
    </citation>
    <scope>IDENTIFICATION</scope>
    <source>
        <tissue evidence="21">Seedling</tissue>
    </source>
</reference>
<proteinExistence type="predicted"/>
<dbReference type="SUPFAM" id="SSF52058">
    <property type="entry name" value="L domain-like"/>
    <property type="match status" value="1"/>
</dbReference>
<keyword evidence="10" id="KW-0418">Kinase</keyword>
<dbReference type="SUPFAM" id="SSF56112">
    <property type="entry name" value="Protein kinase-like (PK-like)"/>
    <property type="match status" value="1"/>
</dbReference>
<evidence type="ECO:0000256" key="2">
    <source>
        <dbReference type="ARBA" id="ARBA00012513"/>
    </source>
</evidence>
<keyword evidence="13 17" id="KW-0472">Membrane</keyword>
<comment type="catalytic activity">
    <reaction evidence="15">
        <text>L-seryl-[protein] + ATP = O-phospho-L-seryl-[protein] + ADP + H(+)</text>
        <dbReference type="Rhea" id="RHEA:17989"/>
        <dbReference type="Rhea" id="RHEA-COMP:9863"/>
        <dbReference type="Rhea" id="RHEA-COMP:11604"/>
        <dbReference type="ChEBI" id="CHEBI:15378"/>
        <dbReference type="ChEBI" id="CHEBI:29999"/>
        <dbReference type="ChEBI" id="CHEBI:30616"/>
        <dbReference type="ChEBI" id="CHEBI:83421"/>
        <dbReference type="ChEBI" id="CHEBI:456216"/>
        <dbReference type="EC" id="2.7.11.1"/>
    </reaction>
</comment>
<feature type="domain" description="Protein kinase" evidence="19">
    <location>
        <begin position="574"/>
        <end position="859"/>
    </location>
</feature>
<keyword evidence="8" id="KW-0677">Repeat</keyword>
<keyword evidence="11 16" id="KW-0067">ATP-binding</keyword>
<evidence type="ECO:0000256" key="14">
    <source>
        <dbReference type="ARBA" id="ARBA00047899"/>
    </source>
</evidence>
<dbReference type="InterPro" id="IPR032675">
    <property type="entry name" value="LRR_dom_sf"/>
</dbReference>
<dbReference type="Pfam" id="PF07714">
    <property type="entry name" value="PK_Tyr_Ser-Thr"/>
    <property type="match status" value="1"/>
</dbReference>
<evidence type="ECO:0000256" key="8">
    <source>
        <dbReference type="ARBA" id="ARBA00022737"/>
    </source>
</evidence>
<keyword evidence="12 17" id="KW-1133">Transmembrane helix</keyword>
<feature type="signal peptide" evidence="18">
    <location>
        <begin position="1"/>
        <end position="24"/>
    </location>
</feature>
<evidence type="ECO:0000256" key="16">
    <source>
        <dbReference type="PROSITE-ProRule" id="PRU10141"/>
    </source>
</evidence>
<evidence type="ECO:0000256" key="12">
    <source>
        <dbReference type="ARBA" id="ARBA00022989"/>
    </source>
</evidence>
<dbReference type="Gene3D" id="1.10.510.10">
    <property type="entry name" value="Transferase(Phosphotransferase) domain 1"/>
    <property type="match status" value="1"/>
</dbReference>
<dbReference type="PROSITE" id="PS00108">
    <property type="entry name" value="PROTEIN_KINASE_ST"/>
    <property type="match status" value="1"/>
</dbReference>
<dbReference type="PROSITE" id="PS00107">
    <property type="entry name" value="PROTEIN_KINASE_ATP"/>
    <property type="match status" value="1"/>
</dbReference>
<dbReference type="RefSeq" id="XP_060669442.1">
    <property type="nucleotide sequence ID" value="XM_060813459.1"/>
</dbReference>
<protein>
    <recommendedName>
        <fullName evidence="2">non-specific serine/threonine protein kinase</fullName>
        <ecNumber evidence="2">2.7.11.1</ecNumber>
    </recommendedName>
</protein>
<evidence type="ECO:0000256" key="15">
    <source>
        <dbReference type="ARBA" id="ARBA00048679"/>
    </source>
</evidence>
<dbReference type="InterPro" id="IPR017441">
    <property type="entry name" value="Protein_kinase_ATP_BS"/>
</dbReference>